<dbReference type="EMBL" id="GANP01012375">
    <property type="protein sequence ID" value="JAB72093.1"/>
    <property type="molecule type" value="mRNA"/>
</dbReference>
<sequence length="149" mass="15459">MTSSTSPPGAVARVAPVVATRPWLCGAASCSQAQDSWLEAATCTATVSSGRHSTRLVEPTAESPLPEMHCTGTLTGCWPCPASPRMMRVSPQRPMALSCSGSCSCARATPARVLWGWRGSREKPASPPGTPHPAPPSAVSVPSRSHAQL</sequence>
<feature type="compositionally biased region" description="Pro residues" evidence="1">
    <location>
        <begin position="125"/>
        <end position="136"/>
    </location>
</feature>
<reference evidence="2" key="1">
    <citation type="journal article" date="2015" name="Sci. Rep.">
        <title>Tissue- and time-dependent transcription in Ixodes ricinus salivary glands and midguts when blood feeding on the vertebrate host.</title>
        <authorList>
            <person name="Kotsyfakis M."/>
            <person name="Schwarz A."/>
            <person name="Erhart J."/>
            <person name="Ribeiro J.M."/>
        </authorList>
    </citation>
    <scope>NUCLEOTIDE SEQUENCE</scope>
    <source>
        <tissue evidence="2">Salivary gland and midgut</tissue>
    </source>
</reference>
<proteinExistence type="evidence at transcript level"/>
<evidence type="ECO:0000313" key="2">
    <source>
        <dbReference type="EMBL" id="JAB72093.1"/>
    </source>
</evidence>
<protein>
    <submittedName>
        <fullName evidence="2">Uncharacterized protein</fullName>
    </submittedName>
</protein>
<feature type="compositionally biased region" description="Low complexity" evidence="1">
    <location>
        <begin position="137"/>
        <end position="149"/>
    </location>
</feature>
<accession>V5HF64</accession>
<name>V5HF64_IXORI</name>
<organism evidence="2">
    <name type="scientific">Ixodes ricinus</name>
    <name type="common">Common tick</name>
    <name type="synonym">Acarus ricinus</name>
    <dbReference type="NCBI Taxonomy" id="34613"/>
    <lineage>
        <taxon>Eukaryota</taxon>
        <taxon>Metazoa</taxon>
        <taxon>Ecdysozoa</taxon>
        <taxon>Arthropoda</taxon>
        <taxon>Chelicerata</taxon>
        <taxon>Arachnida</taxon>
        <taxon>Acari</taxon>
        <taxon>Parasitiformes</taxon>
        <taxon>Ixodida</taxon>
        <taxon>Ixodoidea</taxon>
        <taxon>Ixodidae</taxon>
        <taxon>Ixodinae</taxon>
        <taxon>Ixodes</taxon>
    </lineage>
</organism>
<feature type="region of interest" description="Disordered" evidence="1">
    <location>
        <begin position="118"/>
        <end position="149"/>
    </location>
</feature>
<dbReference type="AlphaFoldDB" id="V5HF64"/>
<evidence type="ECO:0000256" key="1">
    <source>
        <dbReference type="SAM" id="MobiDB-lite"/>
    </source>
</evidence>